<reference evidence="11" key="1">
    <citation type="submission" date="2020-05" db="EMBL/GenBank/DDBJ databases">
        <authorList>
            <person name="Chiriac C."/>
            <person name="Salcher M."/>
            <person name="Ghai R."/>
            <person name="Kavagutti S V."/>
        </authorList>
    </citation>
    <scope>NUCLEOTIDE SEQUENCE</scope>
</reference>
<dbReference type="EMBL" id="CAFBOF010000013">
    <property type="protein sequence ID" value="CAB4976070.1"/>
    <property type="molecule type" value="Genomic_DNA"/>
</dbReference>
<comment type="subcellular location">
    <subcellularLocation>
        <location evidence="1">Cell membrane</location>
        <topology evidence="1">Multi-pass membrane protein</topology>
    </subcellularLocation>
</comment>
<dbReference type="EMBL" id="CAFBMM010000118">
    <property type="protein sequence ID" value="CAB4918115.1"/>
    <property type="molecule type" value="Genomic_DNA"/>
</dbReference>
<gene>
    <name evidence="8" type="ORF">UFOPK2683_00702</name>
    <name evidence="9" type="ORF">UFOPK3605_01521</name>
    <name evidence="10" type="ORF">UFOPK3897_00817</name>
    <name evidence="11" type="ORF">UFOPK4121_01169</name>
</gene>
<protein>
    <submittedName>
        <fullName evidence="11">Unannotated protein</fullName>
    </submittedName>
</protein>
<keyword evidence="5 6" id="KW-0472">Membrane</keyword>
<feature type="transmembrane region" description="Helical" evidence="6">
    <location>
        <begin position="146"/>
        <end position="169"/>
    </location>
</feature>
<keyword evidence="3 6" id="KW-0812">Transmembrane</keyword>
<feature type="transmembrane region" description="Helical" evidence="6">
    <location>
        <begin position="38"/>
        <end position="58"/>
    </location>
</feature>
<evidence type="ECO:0000313" key="8">
    <source>
        <dbReference type="EMBL" id="CAB4722118.1"/>
    </source>
</evidence>
<dbReference type="InterPro" id="IPR000620">
    <property type="entry name" value="EamA_dom"/>
</dbReference>
<dbReference type="EMBL" id="CAEZYK010000031">
    <property type="protein sequence ID" value="CAB4722118.1"/>
    <property type="molecule type" value="Genomic_DNA"/>
</dbReference>
<dbReference type="PANTHER" id="PTHR42920">
    <property type="entry name" value="OS03G0707200 PROTEIN-RELATED"/>
    <property type="match status" value="1"/>
</dbReference>
<evidence type="ECO:0000313" key="11">
    <source>
        <dbReference type="EMBL" id="CAB5028891.1"/>
    </source>
</evidence>
<feature type="transmembrane region" description="Helical" evidence="6">
    <location>
        <begin position="237"/>
        <end position="256"/>
    </location>
</feature>
<dbReference type="Pfam" id="PF00892">
    <property type="entry name" value="EamA"/>
    <property type="match status" value="2"/>
</dbReference>
<feature type="domain" description="EamA" evidence="7">
    <location>
        <begin position="8"/>
        <end position="140"/>
    </location>
</feature>
<feature type="transmembrane region" description="Helical" evidence="6">
    <location>
        <begin position="67"/>
        <end position="85"/>
    </location>
</feature>
<keyword evidence="4 6" id="KW-1133">Transmembrane helix</keyword>
<dbReference type="InterPro" id="IPR051258">
    <property type="entry name" value="Diverse_Substrate_Transporter"/>
</dbReference>
<evidence type="ECO:0000256" key="5">
    <source>
        <dbReference type="ARBA" id="ARBA00023136"/>
    </source>
</evidence>
<evidence type="ECO:0000259" key="7">
    <source>
        <dbReference type="Pfam" id="PF00892"/>
    </source>
</evidence>
<evidence type="ECO:0000256" key="6">
    <source>
        <dbReference type="SAM" id="Phobius"/>
    </source>
</evidence>
<proteinExistence type="predicted"/>
<dbReference type="SUPFAM" id="SSF103481">
    <property type="entry name" value="Multidrug resistance efflux transporter EmrE"/>
    <property type="match status" value="2"/>
</dbReference>
<dbReference type="GO" id="GO:0005886">
    <property type="term" value="C:plasma membrane"/>
    <property type="evidence" value="ECO:0007669"/>
    <property type="project" value="UniProtKB-SubCell"/>
</dbReference>
<feature type="transmembrane region" description="Helical" evidence="6">
    <location>
        <begin position="97"/>
        <end position="116"/>
    </location>
</feature>
<evidence type="ECO:0000313" key="10">
    <source>
        <dbReference type="EMBL" id="CAB4976070.1"/>
    </source>
</evidence>
<dbReference type="EMBL" id="CAFBPQ010000040">
    <property type="protein sequence ID" value="CAB5028891.1"/>
    <property type="molecule type" value="Genomic_DNA"/>
</dbReference>
<feature type="transmembrane region" description="Helical" evidence="6">
    <location>
        <begin position="7"/>
        <end position="26"/>
    </location>
</feature>
<feature type="domain" description="EamA" evidence="7">
    <location>
        <begin position="148"/>
        <end position="277"/>
    </location>
</feature>
<dbReference type="InterPro" id="IPR037185">
    <property type="entry name" value="EmrE-like"/>
</dbReference>
<evidence type="ECO:0000256" key="2">
    <source>
        <dbReference type="ARBA" id="ARBA00022475"/>
    </source>
</evidence>
<dbReference type="PANTHER" id="PTHR42920:SF5">
    <property type="entry name" value="EAMA DOMAIN-CONTAINING PROTEIN"/>
    <property type="match status" value="1"/>
</dbReference>
<evidence type="ECO:0000256" key="3">
    <source>
        <dbReference type="ARBA" id="ARBA00022692"/>
    </source>
</evidence>
<feature type="transmembrane region" description="Helical" evidence="6">
    <location>
        <begin position="262"/>
        <end position="280"/>
    </location>
</feature>
<evidence type="ECO:0000256" key="1">
    <source>
        <dbReference type="ARBA" id="ARBA00004651"/>
    </source>
</evidence>
<dbReference type="AlphaFoldDB" id="A0A6J7RJE9"/>
<name>A0A6J7RJE9_9ZZZZ</name>
<feature type="transmembrane region" description="Helical" evidence="6">
    <location>
        <begin position="123"/>
        <end position="140"/>
    </location>
</feature>
<organism evidence="11">
    <name type="scientific">freshwater metagenome</name>
    <dbReference type="NCBI Taxonomy" id="449393"/>
    <lineage>
        <taxon>unclassified sequences</taxon>
        <taxon>metagenomes</taxon>
        <taxon>ecological metagenomes</taxon>
    </lineage>
</organism>
<evidence type="ECO:0000313" key="9">
    <source>
        <dbReference type="EMBL" id="CAB4918115.1"/>
    </source>
</evidence>
<feature type="transmembrane region" description="Helical" evidence="6">
    <location>
        <begin position="181"/>
        <end position="200"/>
    </location>
</feature>
<evidence type="ECO:0000256" key="4">
    <source>
        <dbReference type="ARBA" id="ARBA00022989"/>
    </source>
</evidence>
<sequence length="303" mass="32455">MTIRRYYGELALVIAAFFYGSTFALVKDALVGLTPMGYLFLRFAVATLALMPFAVVIARSKRQNRRMLLKVGFIAGILLFIGYIAQTVGLQYTTPSTSAFFTSMGACFVPIIEAVVRRHIPSPVVIVGIAIATVGLYLLNGANLDIGWGISLTLVCALFFAGWVVYIGAYANRLNPISLTTVQLVVVTVFCFPAALGQGIGSVDNLAIFAIVFTGIGCSAIAFSLQTYSQRRISPSRTALILLLEPVFAVIVSALYGEHFGAISILGAVVILVGISITEFGPGRRKAEAADVEAESELESRLH</sequence>
<feature type="transmembrane region" description="Helical" evidence="6">
    <location>
        <begin position="206"/>
        <end position="225"/>
    </location>
</feature>
<accession>A0A6J7RJE9</accession>
<keyword evidence="2" id="KW-1003">Cell membrane</keyword>